<evidence type="ECO:0000259" key="6">
    <source>
        <dbReference type="Pfam" id="PF13700"/>
    </source>
</evidence>
<dbReference type="Pfam" id="PF13700">
    <property type="entry name" value="DUF4158"/>
    <property type="match status" value="1"/>
</dbReference>
<name>A0AAU8T9E0_9BURK</name>
<reference evidence="7 8" key="1">
    <citation type="journal article" date="2015" name="Genome Announc.">
        <title>Complete genome sequences for 59 burkholderia isolates, both pathogenic and near neighbor.</title>
        <authorList>
            <person name="Johnson S.L."/>
            <person name="Bishop-Lilly K.A."/>
            <person name="Ladner J.T."/>
            <person name="Daligault H.E."/>
            <person name="Davenport K.W."/>
            <person name="Jaissle J."/>
            <person name="Frey K.G."/>
            <person name="Koroleva G.I."/>
            <person name="Bruce D.C."/>
            <person name="Coyne S.R."/>
            <person name="Broomall S.M."/>
            <person name="Li P.E."/>
            <person name="Teshima H."/>
            <person name="Gibbons H.S."/>
            <person name="Palacios G.F."/>
            <person name="Rosenzweig C.N."/>
            <person name="Redden C.L."/>
            <person name="Xu Y."/>
            <person name="Minogue T.D."/>
            <person name="Chain P.S."/>
        </authorList>
    </citation>
    <scope>NUCLEOTIDE SEQUENCE [LARGE SCALE GENOMIC DNA]</scope>
    <source>
        <strain evidence="7 8">ATCC BAA-463</strain>
    </source>
</reference>
<evidence type="ECO:0000313" key="7">
    <source>
        <dbReference type="EMBL" id="AJZ56886.1"/>
    </source>
</evidence>
<dbReference type="Pfam" id="PF01526">
    <property type="entry name" value="DDE_Tnp_Tn3"/>
    <property type="match status" value="1"/>
</dbReference>
<dbReference type="GO" id="GO:0004803">
    <property type="term" value="F:transposase activity"/>
    <property type="evidence" value="ECO:0007669"/>
    <property type="project" value="InterPro"/>
</dbReference>
<evidence type="ECO:0000256" key="2">
    <source>
        <dbReference type="ARBA" id="ARBA00022578"/>
    </source>
</evidence>
<comment type="similarity">
    <text evidence="1">Belongs to the transposase 7 family.</text>
</comment>
<dbReference type="KEGG" id="bfn:OI25_7559"/>
<dbReference type="GO" id="GO:0003677">
    <property type="term" value="F:DNA binding"/>
    <property type="evidence" value="ECO:0007669"/>
    <property type="project" value="UniProtKB-KW"/>
</dbReference>
<proteinExistence type="inferred from homology"/>
<dbReference type="GO" id="GO:0006313">
    <property type="term" value="P:DNA transposition"/>
    <property type="evidence" value="ECO:0007669"/>
    <property type="project" value="InterPro"/>
</dbReference>
<evidence type="ECO:0000256" key="3">
    <source>
        <dbReference type="ARBA" id="ARBA00023125"/>
    </source>
</evidence>
<dbReference type="AlphaFoldDB" id="A0AAU8T9E0"/>
<keyword evidence="2" id="KW-0815">Transposition</keyword>
<dbReference type="EMBL" id="CP010025">
    <property type="protein sequence ID" value="AJZ56886.1"/>
    <property type="molecule type" value="Genomic_DNA"/>
</dbReference>
<gene>
    <name evidence="7" type="ORF">OI25_7559</name>
</gene>
<evidence type="ECO:0000259" key="5">
    <source>
        <dbReference type="Pfam" id="PF01526"/>
    </source>
</evidence>
<sequence length="977" mass="110303">MEHWQLAYLGMRQIPRELNEFELATFFTFSSKERALIDARRTHLYRLAVALHIGFVRMTGRTLDAYKQIPKGLWHHLGEQLGVEPPELGTLRSLYDGRTDTLVDHQMLAYQALGFGPMAEHQRRYIVRWLKERLSGRPERGHLLHELKRWLYEHRILIAHDRLLRRLIVQAVQGVEVALTDTLARAFGASTLDDWGHLLPRPDAKHSSLQQWLWAVPLRNSTHQMGEIFTKIDRLHEIGVHAGWPADCNDAMVRHYARRCANRPPSVSKRIETQSRRLEAACFMRYALCAASDQLLGMLRHWIQKTVNDAAREIDAARPDLKARIRDFATAVKTVALDTTLSRDELSDKLCALADQALDPHPPSRRSVVRAHLMAKRGQARAMLARLIRLPFEAQTAHPVIDALLVLRGLYARKAYTLPDRVTIRLGRAWREAIDGYDRHKAFSAFEWATLFALRIALRNGSVYVEHSFAFRSQARMLIPPDDWSARRNYYYGHLKLPQDAKEFLEPLIGHLDQGLAVLRDATVRGDVRIDTAVHLAPLSAQDEDAAVEHLRRAIFASHPGGQLPEIILEIDSATRFSWLLLGREPRSRSELLLAYAAVLAHGTSLSAADISRMVPELSPAAIRQMMNRIADERKLRQAADAVLEFMLRHPIAAHWGRAELASSDMMSLETTRTVWQARADPRRRTASIGMYTHVLDRWGIFYDQPIVLNERQAGAAIEGVVRQSRTTDVAQLAVDTHGYTDFAMGLARALGFDLCPRLAHLRDRRLHVPQHHAVPAELVAVTDCDVRLDLIESIWDEFVRVAASIQSGRCTAVEALTRFGAAARGQPVYDGGVHIGRLFRTIFLIDYFTNPAFRSELQHVLNRGEAVHTVQRAIHIGKIPSELTKHHDSLAAVSSSLALLTNAVMAWNTMHMQRAVDQVEAISGDALQAADLRRIAPTYLEGINLRGTFDFPIARYADRVLPSLASGLSANELRSA</sequence>
<accession>A0AAU8T9E0</accession>
<evidence type="ECO:0000256" key="4">
    <source>
        <dbReference type="ARBA" id="ARBA00023172"/>
    </source>
</evidence>
<keyword evidence="4" id="KW-0233">DNA recombination</keyword>
<dbReference type="InterPro" id="IPR047653">
    <property type="entry name" value="Tn3-like_transpos"/>
</dbReference>
<keyword evidence="3" id="KW-0238">DNA-binding</keyword>
<protein>
    <submittedName>
        <fullName evidence="7">Tn3 transposase DDE domain protein</fullName>
    </submittedName>
</protein>
<feature type="domain" description="Tn3 transposase DDE" evidence="5">
    <location>
        <begin position="566"/>
        <end position="950"/>
    </location>
</feature>
<dbReference type="RefSeq" id="WP_046565079.1">
    <property type="nucleotide sequence ID" value="NZ_CP010025.1"/>
</dbReference>
<dbReference type="GeneID" id="66513850"/>
<dbReference type="InterPro" id="IPR025296">
    <property type="entry name" value="DUF4158"/>
</dbReference>
<feature type="domain" description="DUF4158" evidence="6">
    <location>
        <begin position="12"/>
        <end position="171"/>
    </location>
</feature>
<dbReference type="Proteomes" id="UP000032614">
    <property type="component" value="Chromosome 3"/>
</dbReference>
<dbReference type="NCBIfam" id="NF033527">
    <property type="entry name" value="transpos_Tn3"/>
    <property type="match status" value="1"/>
</dbReference>
<dbReference type="InterPro" id="IPR002513">
    <property type="entry name" value="Tn3_Tnp_DDE_dom"/>
</dbReference>
<evidence type="ECO:0000256" key="1">
    <source>
        <dbReference type="ARBA" id="ARBA00009402"/>
    </source>
</evidence>
<evidence type="ECO:0000313" key="8">
    <source>
        <dbReference type="Proteomes" id="UP000032614"/>
    </source>
</evidence>
<organism evidence="7 8">
    <name type="scientific">Paraburkholderia fungorum</name>
    <dbReference type="NCBI Taxonomy" id="134537"/>
    <lineage>
        <taxon>Bacteria</taxon>
        <taxon>Pseudomonadati</taxon>
        <taxon>Pseudomonadota</taxon>
        <taxon>Betaproteobacteria</taxon>
        <taxon>Burkholderiales</taxon>
        <taxon>Burkholderiaceae</taxon>
        <taxon>Paraburkholderia</taxon>
    </lineage>
</organism>